<evidence type="ECO:0000313" key="5">
    <source>
        <dbReference type="Proteomes" id="UP001642464"/>
    </source>
</evidence>
<keyword evidence="5" id="KW-1185">Reference proteome</keyword>
<gene>
    <name evidence="3" type="ORF">SCF082_LOCUS7383</name>
    <name evidence="4" type="ORF">SCF082_LOCUS7549</name>
</gene>
<dbReference type="EMBL" id="CAXAMM010004236">
    <property type="protein sequence ID" value="CAK9002955.1"/>
    <property type="molecule type" value="Genomic_DNA"/>
</dbReference>
<accession>A0ABP0IK20</accession>
<organism evidence="4 5">
    <name type="scientific">Durusdinium trenchii</name>
    <dbReference type="NCBI Taxonomy" id="1381693"/>
    <lineage>
        <taxon>Eukaryota</taxon>
        <taxon>Sar</taxon>
        <taxon>Alveolata</taxon>
        <taxon>Dinophyceae</taxon>
        <taxon>Suessiales</taxon>
        <taxon>Symbiodiniaceae</taxon>
        <taxon>Durusdinium</taxon>
    </lineage>
</organism>
<comment type="caution">
    <text evidence="4">The sequence shown here is derived from an EMBL/GenBank/DDBJ whole genome shotgun (WGS) entry which is preliminary data.</text>
</comment>
<evidence type="ECO:0000256" key="2">
    <source>
        <dbReference type="SAM" id="MobiDB-lite"/>
    </source>
</evidence>
<feature type="coiled-coil region" evidence="1">
    <location>
        <begin position="102"/>
        <end position="140"/>
    </location>
</feature>
<dbReference type="Proteomes" id="UP001642464">
    <property type="component" value="Unassembled WGS sequence"/>
</dbReference>
<reference evidence="4 5" key="1">
    <citation type="submission" date="2024-02" db="EMBL/GenBank/DDBJ databases">
        <authorList>
            <person name="Chen Y."/>
            <person name="Shah S."/>
            <person name="Dougan E. K."/>
            <person name="Thang M."/>
            <person name="Chan C."/>
        </authorList>
    </citation>
    <scope>NUCLEOTIDE SEQUENCE [LARGE SCALE GENOMIC DNA]</scope>
</reference>
<evidence type="ECO:0000313" key="3">
    <source>
        <dbReference type="EMBL" id="CAK9002526.1"/>
    </source>
</evidence>
<sequence>MATMSALPFIKGVSSPTRSLSVQVVAEQEASLLRQVEHWHQMYLDSEASFVQLKAEESILQKQLSSASERERALASKNLDLRSKQADEAEEARKKAILCEQLGNARLMLQCKDDELQEARRQLATRAEELEKLREDLRKGHFDVEQHKAMELEVGDLRKRLEASLKKIAAKEHFCEMMDQELKVLRSQLPAKEAELVKSKGDLRKKTVEAEQHDKAMQWELSDLQVRLDTSLQKMASKEQEMDRLQLRLKEKEEELEQHKIQKAAVEALELETAELHGKLEAALKEIATKDHLFQLKEQELQTLKADFLKEHELCHAAVADNCELRQIYCEKLNALGEQEAKHQRSVQLLEAEREMWLTRSDHLEKANTRLRMDLQKNLQTAEVEMTLTPTPPPRPSTARSFRERALSQSPREIRLNYPRAGRTLLQHRACEGKFKSAQEA</sequence>
<evidence type="ECO:0000256" key="1">
    <source>
        <dbReference type="SAM" id="Coils"/>
    </source>
</evidence>
<feature type="coiled-coil region" evidence="1">
    <location>
        <begin position="221"/>
        <end position="286"/>
    </location>
</feature>
<proteinExistence type="predicted"/>
<feature type="region of interest" description="Disordered" evidence="2">
    <location>
        <begin position="387"/>
        <end position="408"/>
    </location>
</feature>
<evidence type="ECO:0000313" key="4">
    <source>
        <dbReference type="EMBL" id="CAK9002955.1"/>
    </source>
</evidence>
<name>A0ABP0IK20_9DINO</name>
<evidence type="ECO:0008006" key="6">
    <source>
        <dbReference type="Google" id="ProtNLM"/>
    </source>
</evidence>
<protein>
    <recommendedName>
        <fullName evidence="6">Cilia- and flagella-associated protein 157</fullName>
    </recommendedName>
</protein>
<dbReference type="EMBL" id="CAXAMM010004125">
    <property type="protein sequence ID" value="CAK9002526.1"/>
    <property type="molecule type" value="Genomic_DNA"/>
</dbReference>
<keyword evidence="1" id="KW-0175">Coiled coil</keyword>